<evidence type="ECO:0000313" key="4">
    <source>
        <dbReference type="Proteomes" id="UP000320390"/>
    </source>
</evidence>
<dbReference type="Proteomes" id="UP000320390">
    <property type="component" value="Chromosome"/>
</dbReference>
<feature type="region of interest" description="Disordered" evidence="1">
    <location>
        <begin position="229"/>
        <end position="285"/>
    </location>
</feature>
<evidence type="ECO:0000313" key="3">
    <source>
        <dbReference type="EMBL" id="QDV05876.1"/>
    </source>
</evidence>
<proteinExistence type="predicted"/>
<name>A0A518EP65_9BACT</name>
<protein>
    <submittedName>
        <fullName evidence="3">Transposase</fullName>
    </submittedName>
</protein>
<sequence length="285" mass="31331">MIPFGPDAGQQIKRLIDPDLARAAQSSGWGRQYVPPPLVVNSGGFSLHAATLVRRGQRELLEKLCRCVTRPALSLKRLEVRDDGMILWTLPRARRDGTRGFVMTPYQLLARLASLIPHPREHGLTYQGILAPASPLRDQVVPRPVVRKEVNGADAEADADGKDAMASSSVPAEGRSYIRWADWLRRVFGEDVLSCPRCKGRRHMISVITDPATTDRTSKRGFDTPVTVARGPILRSPHPRGPRGNARAAIGLFAEPNSPDFPLSERHHRFASPRPSASTLPENAG</sequence>
<keyword evidence="4" id="KW-1185">Reference proteome</keyword>
<feature type="compositionally biased region" description="Polar residues" evidence="1">
    <location>
        <begin position="275"/>
        <end position="285"/>
    </location>
</feature>
<feature type="domain" description="Transposase IS801/IS1294" evidence="2">
    <location>
        <begin position="41"/>
        <end position="131"/>
    </location>
</feature>
<dbReference type="AlphaFoldDB" id="A0A518EP65"/>
<dbReference type="GO" id="GO:0006313">
    <property type="term" value="P:DNA transposition"/>
    <property type="evidence" value="ECO:0007669"/>
    <property type="project" value="InterPro"/>
</dbReference>
<dbReference type="Pfam" id="PF04986">
    <property type="entry name" value="Y2_Tnp"/>
    <property type="match status" value="1"/>
</dbReference>
<dbReference type="GO" id="GO:0003677">
    <property type="term" value="F:DNA binding"/>
    <property type="evidence" value="ECO:0007669"/>
    <property type="project" value="InterPro"/>
</dbReference>
<dbReference type="EMBL" id="CP036434">
    <property type="protein sequence ID" value="QDV05876.1"/>
    <property type="molecule type" value="Genomic_DNA"/>
</dbReference>
<evidence type="ECO:0000256" key="1">
    <source>
        <dbReference type="SAM" id="MobiDB-lite"/>
    </source>
</evidence>
<evidence type="ECO:0000259" key="2">
    <source>
        <dbReference type="Pfam" id="PF04986"/>
    </source>
</evidence>
<reference evidence="3 4" key="1">
    <citation type="submission" date="2019-02" db="EMBL/GenBank/DDBJ databases">
        <title>Deep-cultivation of Planctomycetes and their phenomic and genomic characterization uncovers novel biology.</title>
        <authorList>
            <person name="Wiegand S."/>
            <person name="Jogler M."/>
            <person name="Boedeker C."/>
            <person name="Pinto D."/>
            <person name="Vollmers J."/>
            <person name="Rivas-Marin E."/>
            <person name="Kohn T."/>
            <person name="Peeters S.H."/>
            <person name="Heuer A."/>
            <person name="Rast P."/>
            <person name="Oberbeckmann S."/>
            <person name="Bunk B."/>
            <person name="Jeske O."/>
            <person name="Meyerdierks A."/>
            <person name="Storesund J.E."/>
            <person name="Kallscheuer N."/>
            <person name="Luecker S."/>
            <person name="Lage O.M."/>
            <person name="Pohl T."/>
            <person name="Merkel B.J."/>
            <person name="Hornburger P."/>
            <person name="Mueller R.-W."/>
            <person name="Bruemmer F."/>
            <person name="Labrenz M."/>
            <person name="Spormann A.M."/>
            <person name="Op den Camp H."/>
            <person name="Overmann J."/>
            <person name="Amann R."/>
            <person name="Jetten M.S.M."/>
            <person name="Mascher T."/>
            <person name="Medema M.H."/>
            <person name="Devos D.P."/>
            <person name="Kaster A.-K."/>
            <person name="Ovreas L."/>
            <person name="Rohde M."/>
            <person name="Galperin M.Y."/>
            <person name="Jogler C."/>
        </authorList>
    </citation>
    <scope>NUCLEOTIDE SEQUENCE [LARGE SCALE GENOMIC DNA]</scope>
    <source>
        <strain evidence="3 4">Poly30</strain>
    </source>
</reference>
<dbReference type="GO" id="GO:0004803">
    <property type="term" value="F:transposase activity"/>
    <property type="evidence" value="ECO:0007669"/>
    <property type="project" value="InterPro"/>
</dbReference>
<organism evidence="3 4">
    <name type="scientific">Saltatorellus ferox</name>
    <dbReference type="NCBI Taxonomy" id="2528018"/>
    <lineage>
        <taxon>Bacteria</taxon>
        <taxon>Pseudomonadati</taxon>
        <taxon>Planctomycetota</taxon>
        <taxon>Planctomycetia</taxon>
        <taxon>Planctomycetia incertae sedis</taxon>
        <taxon>Saltatorellus</taxon>
    </lineage>
</organism>
<dbReference type="InterPro" id="IPR007069">
    <property type="entry name" value="Transposase_32"/>
</dbReference>
<gene>
    <name evidence="3" type="ORF">Poly30_13790</name>
</gene>
<accession>A0A518EP65</accession>